<dbReference type="OrthoDB" id="3561516at2759"/>
<gene>
    <name evidence="2" type="ORF">IFR04_009763</name>
</gene>
<sequence>MAPATRTPLPAGRPKVSEAKGPVSTKSNNNKVLHTHSDAKVFKPDVANTTSVVKEAEVDEKKIVKKVEPKAKKGKGATTRKKRAAKAKVEIVKKAPLKIPVPLPVGHDADDRPLPPLSADTNTDKADFGFDLDEAQRTTLLTAGNPQVKSHTRENHTSINKVHKGKPMGAKRKEYLMWLIKIVVLKHRRPVAYKDMEAICEAFNRKWRYEWEFDTGSYLAHGYHDLDCVALKDRKGDDSRVAHFKEIVAAHEH</sequence>
<evidence type="ECO:0000313" key="2">
    <source>
        <dbReference type="EMBL" id="KAG4417127.1"/>
    </source>
</evidence>
<evidence type="ECO:0000313" key="3">
    <source>
        <dbReference type="Proteomes" id="UP000664132"/>
    </source>
</evidence>
<reference evidence="2" key="1">
    <citation type="submission" date="2021-02" db="EMBL/GenBank/DDBJ databases">
        <title>Genome sequence Cadophora malorum strain M34.</title>
        <authorList>
            <person name="Stefanovic E."/>
            <person name="Vu D."/>
            <person name="Scully C."/>
            <person name="Dijksterhuis J."/>
            <person name="Roader J."/>
            <person name="Houbraken J."/>
        </authorList>
    </citation>
    <scope>NUCLEOTIDE SEQUENCE</scope>
    <source>
        <strain evidence="2">M34</strain>
    </source>
</reference>
<keyword evidence="3" id="KW-1185">Reference proteome</keyword>
<name>A0A8H7TCG2_9HELO</name>
<protein>
    <submittedName>
        <fullName evidence="2">Uncharacterized protein</fullName>
    </submittedName>
</protein>
<feature type="region of interest" description="Disordered" evidence="1">
    <location>
        <begin position="147"/>
        <end position="166"/>
    </location>
</feature>
<dbReference type="EMBL" id="JAFJYH010000164">
    <property type="protein sequence ID" value="KAG4417127.1"/>
    <property type="molecule type" value="Genomic_DNA"/>
</dbReference>
<feature type="region of interest" description="Disordered" evidence="1">
    <location>
        <begin position="1"/>
        <end position="40"/>
    </location>
</feature>
<dbReference type="AlphaFoldDB" id="A0A8H7TCG2"/>
<evidence type="ECO:0000256" key="1">
    <source>
        <dbReference type="SAM" id="MobiDB-lite"/>
    </source>
</evidence>
<organism evidence="2 3">
    <name type="scientific">Cadophora malorum</name>
    <dbReference type="NCBI Taxonomy" id="108018"/>
    <lineage>
        <taxon>Eukaryota</taxon>
        <taxon>Fungi</taxon>
        <taxon>Dikarya</taxon>
        <taxon>Ascomycota</taxon>
        <taxon>Pezizomycotina</taxon>
        <taxon>Leotiomycetes</taxon>
        <taxon>Helotiales</taxon>
        <taxon>Ploettnerulaceae</taxon>
        <taxon>Cadophora</taxon>
    </lineage>
</organism>
<proteinExistence type="predicted"/>
<accession>A0A8H7TCG2</accession>
<comment type="caution">
    <text evidence="2">The sequence shown here is derived from an EMBL/GenBank/DDBJ whole genome shotgun (WGS) entry which is preliminary data.</text>
</comment>
<dbReference type="Proteomes" id="UP000664132">
    <property type="component" value="Unassembled WGS sequence"/>
</dbReference>